<keyword evidence="4" id="KW-0238">DNA-binding</keyword>
<dbReference type="SMART" id="SM00357">
    <property type="entry name" value="CSP"/>
    <property type="match status" value="1"/>
</dbReference>
<dbReference type="InterPro" id="IPR011129">
    <property type="entry name" value="CSD"/>
</dbReference>
<evidence type="ECO:0000313" key="5">
    <source>
        <dbReference type="Proteomes" id="UP000034952"/>
    </source>
</evidence>
<dbReference type="Pfam" id="PF00313">
    <property type="entry name" value="CSD"/>
    <property type="match status" value="1"/>
</dbReference>
<reference evidence="4 5" key="1">
    <citation type="journal article" date="2015" name="Nature">
        <title>rRNA introns, odd ribosomes, and small enigmatic genomes across a large radiation of phyla.</title>
        <authorList>
            <person name="Brown C.T."/>
            <person name="Hug L.A."/>
            <person name="Thomas B.C."/>
            <person name="Sharon I."/>
            <person name="Castelle C.J."/>
            <person name="Singh A."/>
            <person name="Wilkins M.J."/>
            <person name="Williams K.H."/>
            <person name="Banfield J.F."/>
        </authorList>
    </citation>
    <scope>NUCLEOTIDE SEQUENCE [LARGE SCALE GENOMIC DNA]</scope>
</reference>
<evidence type="ECO:0000259" key="3">
    <source>
        <dbReference type="PROSITE" id="PS51857"/>
    </source>
</evidence>
<organism evidence="4 5">
    <name type="scientific">Candidatus Nomurabacteria bacterium GW2011_GWE1_35_16</name>
    <dbReference type="NCBI Taxonomy" id="1618761"/>
    <lineage>
        <taxon>Bacteria</taxon>
        <taxon>Candidatus Nomuraibacteriota</taxon>
    </lineage>
</organism>
<name>A0A0G0BC65_9BACT</name>
<dbReference type="SUPFAM" id="SSF50249">
    <property type="entry name" value="Nucleic acid-binding proteins"/>
    <property type="match status" value="1"/>
</dbReference>
<dbReference type="GO" id="GO:0005737">
    <property type="term" value="C:cytoplasm"/>
    <property type="evidence" value="ECO:0007669"/>
    <property type="project" value="UniProtKB-SubCell"/>
</dbReference>
<dbReference type="InterPro" id="IPR012340">
    <property type="entry name" value="NA-bd_OB-fold"/>
</dbReference>
<dbReference type="CDD" id="cd04458">
    <property type="entry name" value="CSP_CDS"/>
    <property type="match status" value="1"/>
</dbReference>
<gene>
    <name evidence="4" type="ORF">UR64_C0001G0038</name>
</gene>
<dbReference type="Proteomes" id="UP000034952">
    <property type="component" value="Unassembled WGS sequence"/>
</dbReference>
<comment type="subcellular location">
    <subcellularLocation>
        <location evidence="1">Cytoplasm</location>
    </subcellularLocation>
</comment>
<dbReference type="AlphaFoldDB" id="A0A0G0BC65"/>
<accession>A0A0G0BC65</accession>
<dbReference type="EMBL" id="LBPY01000001">
    <property type="protein sequence ID" value="KKP66959.1"/>
    <property type="molecule type" value="Genomic_DNA"/>
</dbReference>
<evidence type="ECO:0000256" key="2">
    <source>
        <dbReference type="ARBA" id="ARBA00022490"/>
    </source>
</evidence>
<dbReference type="InterPro" id="IPR002059">
    <property type="entry name" value="CSP_DNA-bd"/>
</dbReference>
<proteinExistence type="predicted"/>
<evidence type="ECO:0000256" key="1">
    <source>
        <dbReference type="ARBA" id="ARBA00004496"/>
    </source>
</evidence>
<dbReference type="InterPro" id="IPR012156">
    <property type="entry name" value="Cold_shock_CspA"/>
</dbReference>
<dbReference type="PIRSF" id="PIRSF002599">
    <property type="entry name" value="Cold_shock_A"/>
    <property type="match status" value="1"/>
</dbReference>
<sequence>MKGTIKKIVTDKPFGFITVEGQSSDVFFHKDKVVGVSFEDLREGDTVTFTIEENERNGEKKTSAVNVERV</sequence>
<feature type="domain" description="CSD" evidence="3">
    <location>
        <begin position="1"/>
        <end position="69"/>
    </location>
</feature>
<keyword evidence="2" id="KW-0963">Cytoplasm</keyword>
<dbReference type="Gene3D" id="2.40.50.140">
    <property type="entry name" value="Nucleic acid-binding proteins"/>
    <property type="match status" value="1"/>
</dbReference>
<dbReference type="PRINTS" id="PR00050">
    <property type="entry name" value="COLDSHOCK"/>
</dbReference>
<dbReference type="GO" id="GO:0003677">
    <property type="term" value="F:DNA binding"/>
    <property type="evidence" value="ECO:0007669"/>
    <property type="project" value="UniProtKB-KW"/>
</dbReference>
<evidence type="ECO:0000313" key="4">
    <source>
        <dbReference type="EMBL" id="KKP66959.1"/>
    </source>
</evidence>
<dbReference type="PROSITE" id="PS51857">
    <property type="entry name" value="CSD_2"/>
    <property type="match status" value="1"/>
</dbReference>
<comment type="caution">
    <text evidence="4">The sequence shown here is derived from an EMBL/GenBank/DDBJ whole genome shotgun (WGS) entry which is preliminary data.</text>
</comment>
<protein>
    <submittedName>
        <fullName evidence="4">Cold-shock DNA-binding domain protein</fullName>
    </submittedName>
</protein>